<dbReference type="PROSITE" id="PS50082">
    <property type="entry name" value="WD_REPEATS_2"/>
    <property type="match status" value="3"/>
</dbReference>
<evidence type="ECO:0000313" key="20">
    <source>
        <dbReference type="RefSeq" id="XP_026681680.1"/>
    </source>
</evidence>
<feature type="domain" description="COPA/B TPR" evidence="18">
    <location>
        <begin position="453"/>
        <end position="633"/>
    </location>
</feature>
<keyword evidence="12" id="KW-0968">Cytoplasmic vesicle</keyword>
<dbReference type="Proteomes" id="UP000079169">
    <property type="component" value="Unplaced"/>
</dbReference>
<evidence type="ECO:0000256" key="8">
    <source>
        <dbReference type="ARBA" id="ARBA00022892"/>
    </source>
</evidence>
<keyword evidence="8" id="KW-0931">ER-Golgi transport</keyword>
<dbReference type="Pfam" id="PF00400">
    <property type="entry name" value="WD40"/>
    <property type="match status" value="5"/>
</dbReference>
<dbReference type="Gene3D" id="2.130.10.10">
    <property type="entry name" value="YVTN repeat-like/Quinoprotein amine dehydrogenase"/>
    <property type="match status" value="1"/>
</dbReference>
<evidence type="ECO:0000256" key="10">
    <source>
        <dbReference type="ARBA" id="ARBA00023034"/>
    </source>
</evidence>
<dbReference type="GO" id="GO:0006886">
    <property type="term" value="P:intracellular protein transport"/>
    <property type="evidence" value="ECO:0007669"/>
    <property type="project" value="InterPro"/>
</dbReference>
<evidence type="ECO:0000313" key="19">
    <source>
        <dbReference type="Proteomes" id="UP000079169"/>
    </source>
</evidence>
<dbReference type="GO" id="GO:0030126">
    <property type="term" value="C:COPI vesicle coat"/>
    <property type="evidence" value="ECO:0007669"/>
    <property type="project" value="TreeGrafter"/>
</dbReference>
<keyword evidence="11" id="KW-0472">Membrane</keyword>
<evidence type="ECO:0000259" key="17">
    <source>
        <dbReference type="Pfam" id="PF04053"/>
    </source>
</evidence>
<evidence type="ECO:0000256" key="14">
    <source>
        <dbReference type="ARBA" id="ARBA00032920"/>
    </source>
</evidence>
<dbReference type="CTD" id="45757"/>
<dbReference type="Pfam" id="PF04053">
    <property type="entry name" value="B-prop_COPA_B_2nd"/>
    <property type="match status" value="2"/>
</dbReference>
<feature type="domain" description="COPA/B TPR" evidence="18">
    <location>
        <begin position="222"/>
        <end position="263"/>
    </location>
</feature>
<dbReference type="InterPro" id="IPR016453">
    <property type="entry name" value="COPB2"/>
</dbReference>
<dbReference type="Pfam" id="PF23953">
    <property type="entry name" value="TPR_COPA_B"/>
    <property type="match status" value="2"/>
</dbReference>
<dbReference type="AlphaFoldDB" id="A0A3Q0J4P1"/>
<feature type="compositionally biased region" description="Basic and acidic residues" evidence="16">
    <location>
        <begin position="723"/>
        <end position="742"/>
    </location>
</feature>
<keyword evidence="19" id="KW-1185">Reference proteome</keyword>
<evidence type="ECO:0000256" key="6">
    <source>
        <dbReference type="ARBA" id="ARBA00022574"/>
    </source>
</evidence>
<dbReference type="InterPro" id="IPR056176">
    <property type="entry name" value="TPR_COPA_B"/>
</dbReference>
<evidence type="ECO:0000256" key="13">
    <source>
        <dbReference type="ARBA" id="ARBA00025536"/>
    </source>
</evidence>
<evidence type="ECO:0000256" key="2">
    <source>
        <dbReference type="ARBA" id="ARBA00004347"/>
    </source>
</evidence>
<dbReference type="Gene3D" id="1.25.40.470">
    <property type="match status" value="1"/>
</dbReference>
<keyword evidence="6 15" id="KW-0853">WD repeat</keyword>
<dbReference type="PaxDb" id="121845-A0A3Q0J4P1"/>
<feature type="repeat" description="WD" evidence="15">
    <location>
        <begin position="181"/>
        <end position="224"/>
    </location>
</feature>
<evidence type="ECO:0000256" key="1">
    <source>
        <dbReference type="ARBA" id="ARBA00004255"/>
    </source>
</evidence>
<keyword evidence="7" id="KW-0677">Repeat</keyword>
<keyword evidence="4" id="KW-0813">Transport</keyword>
<evidence type="ECO:0000256" key="7">
    <source>
        <dbReference type="ARBA" id="ARBA00022737"/>
    </source>
</evidence>
<dbReference type="FunFam" id="1.25.40.470:FF:000001">
    <property type="entry name" value="Coatomer subunit beta"/>
    <property type="match status" value="1"/>
</dbReference>
<evidence type="ECO:0000259" key="18">
    <source>
        <dbReference type="Pfam" id="PF23953"/>
    </source>
</evidence>
<dbReference type="FunFam" id="2.130.10.10:FF:000016">
    <property type="entry name" value="Coatomer alpha subunit, putative"/>
    <property type="match status" value="1"/>
</dbReference>
<evidence type="ECO:0000256" key="11">
    <source>
        <dbReference type="ARBA" id="ARBA00023136"/>
    </source>
</evidence>
<keyword evidence="9" id="KW-0653">Protein transport</keyword>
<feature type="repeat" description="WD" evidence="15">
    <location>
        <begin position="95"/>
        <end position="127"/>
    </location>
</feature>
<dbReference type="GeneID" id="103512416"/>
<dbReference type="STRING" id="121845.A0A3Q0J4P1"/>
<sequence>MPLRLDIKRKLTARSDRVKCCDLHPTEPWMLASLYNGHVHVWNHETNQNVKSFEVCDLPVRAAKFVPRKNWIVTGSDDMQVCVFNYNTLERFHSFEAHSDYVRCVAVHPTQPFLLTSSDDMLIKLWNWEKAWACQQVFEGHTHYVMQIVINPKDNNTFASASLDRTVKVWQLGSASPNFTLEGHEKGVNCVDYYHGGDKPYLISGADDRLVKIWDYQNKTCVQTLESEAMSPQKWKQLSELAIAKGQLDLAQECLHEAQDYGGTEIKDGERLPVATKDMGSCEIYPQTIAHNPNGRFVVVCGDGEYIIYTAMALRNKAFGSAQEFVWAQDSSEYAIREGTTYIKANLKTMPEDFSFLFTIVQVASGDGVEEAFDVLGEVNESVRTGLWVGDCFIYTNSVNRINYYVGGEIVTVSHLDRTMYLLGYVANDNRLYLTDKELNIVSYNLQLSVLEYQTVVMRGDFETADSILPTVPSHYRTRVAHFLEKQGFRHQALAVSTDSEHRFELALQLGDLNIAHAIAKEAMSPQKWKQLSELAIAKGQLDLAQECLHEAQDYGGLLLLATSAGNADMVRKLGDSSDAHGKNNVAFLSYMLLGDLDKCLELLIASDRLPEAAFFARTYLPSQVSRVVQLWRAQLSKVNAKAGQSLADPTQYENLFPGFNDSLRTEQYLSTERKRSLPARAFAQVPLSADRNAVTEMKEAEASGAFVYVPPAPKEEDTAEVSEDKVPLDKIEDKPHSDGVKTKSSVSLIDDDLESELNNLKLSEENFQDTVESFKLDEDEDDIDLS</sequence>
<dbReference type="InterPro" id="IPR050844">
    <property type="entry name" value="Coatomer_complex_subunit"/>
</dbReference>
<dbReference type="PANTHER" id="PTHR19876:SF2">
    <property type="entry name" value="COATOMER SUBUNIT BETA"/>
    <property type="match status" value="1"/>
</dbReference>
<comment type="similarity">
    <text evidence="3">Belongs to the WD repeat COPB2 family.</text>
</comment>
<dbReference type="GO" id="GO:0005198">
    <property type="term" value="F:structural molecule activity"/>
    <property type="evidence" value="ECO:0007669"/>
    <property type="project" value="InterPro"/>
</dbReference>
<protein>
    <recommendedName>
        <fullName evidence="14">Beta'-coat protein</fullName>
    </recommendedName>
</protein>
<dbReference type="GO" id="GO:0006891">
    <property type="term" value="P:intra-Golgi vesicle-mediated transport"/>
    <property type="evidence" value="ECO:0007669"/>
    <property type="project" value="TreeGrafter"/>
</dbReference>
<evidence type="ECO:0000256" key="5">
    <source>
        <dbReference type="ARBA" id="ARBA00022490"/>
    </source>
</evidence>
<evidence type="ECO:0000256" key="15">
    <source>
        <dbReference type="PROSITE-ProRule" id="PRU00221"/>
    </source>
</evidence>
<evidence type="ECO:0000256" key="4">
    <source>
        <dbReference type="ARBA" id="ARBA00022448"/>
    </source>
</evidence>
<dbReference type="CDD" id="cd00200">
    <property type="entry name" value="WD40"/>
    <property type="match status" value="1"/>
</dbReference>
<dbReference type="InterPro" id="IPR015943">
    <property type="entry name" value="WD40/YVTN_repeat-like_dom_sf"/>
</dbReference>
<keyword evidence="10" id="KW-0333">Golgi apparatus</keyword>
<dbReference type="InterPro" id="IPR020472">
    <property type="entry name" value="WD40_PAC1"/>
</dbReference>
<feature type="repeat" description="WD" evidence="15">
    <location>
        <begin position="138"/>
        <end position="180"/>
    </location>
</feature>
<dbReference type="SUPFAM" id="SSF50978">
    <property type="entry name" value="WD40 repeat-like"/>
    <property type="match status" value="1"/>
</dbReference>
<dbReference type="PROSITE" id="PS50294">
    <property type="entry name" value="WD_REPEATS_REGION"/>
    <property type="match status" value="3"/>
</dbReference>
<dbReference type="PANTHER" id="PTHR19876">
    <property type="entry name" value="COATOMER"/>
    <property type="match status" value="1"/>
</dbReference>
<dbReference type="KEGG" id="dci:103512416"/>
<reference evidence="20" key="1">
    <citation type="submission" date="2025-08" db="UniProtKB">
        <authorList>
            <consortium name="RefSeq"/>
        </authorList>
    </citation>
    <scope>IDENTIFICATION</scope>
</reference>
<dbReference type="GO" id="GO:0006890">
    <property type="term" value="P:retrograde vesicle-mediated transport, Golgi to endoplasmic reticulum"/>
    <property type="evidence" value="ECO:0007669"/>
    <property type="project" value="TreeGrafter"/>
</dbReference>
<dbReference type="InterPro" id="IPR036322">
    <property type="entry name" value="WD40_repeat_dom_sf"/>
</dbReference>
<organism evidence="19 20">
    <name type="scientific">Diaphorina citri</name>
    <name type="common">Asian citrus psyllid</name>
    <dbReference type="NCBI Taxonomy" id="121845"/>
    <lineage>
        <taxon>Eukaryota</taxon>
        <taxon>Metazoa</taxon>
        <taxon>Ecdysozoa</taxon>
        <taxon>Arthropoda</taxon>
        <taxon>Hexapoda</taxon>
        <taxon>Insecta</taxon>
        <taxon>Pterygota</taxon>
        <taxon>Neoptera</taxon>
        <taxon>Paraneoptera</taxon>
        <taxon>Hemiptera</taxon>
        <taxon>Sternorrhyncha</taxon>
        <taxon>Psylloidea</taxon>
        <taxon>Psyllidae</taxon>
        <taxon>Diaphorininae</taxon>
        <taxon>Diaphorina</taxon>
    </lineage>
</organism>
<evidence type="ECO:0000256" key="16">
    <source>
        <dbReference type="SAM" id="MobiDB-lite"/>
    </source>
</evidence>
<evidence type="ECO:0000256" key="12">
    <source>
        <dbReference type="ARBA" id="ARBA00023329"/>
    </source>
</evidence>
<dbReference type="PIRSF" id="PIRSF005567">
    <property type="entry name" value="Coatomer_beta'_subunit"/>
    <property type="match status" value="1"/>
</dbReference>
<dbReference type="GO" id="GO:0000139">
    <property type="term" value="C:Golgi membrane"/>
    <property type="evidence" value="ECO:0007669"/>
    <property type="project" value="UniProtKB-SubCell"/>
</dbReference>
<comment type="subcellular location">
    <subcellularLocation>
        <location evidence="2">Cytoplasmic vesicle</location>
        <location evidence="2">COPI-coated vesicle membrane</location>
        <topology evidence="2">Peripheral membrane protein</topology>
        <orientation evidence="2">Cytoplasmic side</orientation>
    </subcellularLocation>
    <subcellularLocation>
        <location evidence="1">Golgi apparatus membrane</location>
        <topology evidence="1">Peripheral membrane protein</topology>
        <orientation evidence="1">Cytoplasmic side</orientation>
    </subcellularLocation>
</comment>
<gene>
    <name evidence="20" type="primary">LOC103512416</name>
</gene>
<dbReference type="PRINTS" id="PR00320">
    <property type="entry name" value="GPROTEINBRPT"/>
</dbReference>
<evidence type="ECO:0000256" key="9">
    <source>
        <dbReference type="ARBA" id="ARBA00022927"/>
    </source>
</evidence>
<keyword evidence="5" id="KW-0963">Cytoplasm</keyword>
<name>A0A3Q0J4P1_DIACI</name>
<feature type="domain" description="COPA/B second beta-propeller" evidence="17">
    <location>
        <begin position="264"/>
        <end position="345"/>
    </location>
</feature>
<comment type="function">
    <text evidence="13">The coatomer is a cytosolic protein complex that binds to dilysine motifs and reversibly associates with Golgi non-clathrin-coated vesicles, which further mediate biosynthetic protein transport from the ER, via the Golgi up to the trans Golgi network. Coatomer complex is required for budding from Golgi membranes, and is essential for the retrograde Golgi-to-ER transport of dilysine-tagged proteins.</text>
</comment>
<dbReference type="InterPro" id="IPR001680">
    <property type="entry name" value="WD40_rpt"/>
</dbReference>
<dbReference type="CDD" id="cd22947">
    <property type="entry name" value="Coatomer_WDAD_beta-like"/>
    <property type="match status" value="1"/>
</dbReference>
<feature type="region of interest" description="Disordered" evidence="16">
    <location>
        <begin position="712"/>
        <end position="747"/>
    </location>
</feature>
<evidence type="ECO:0000256" key="3">
    <source>
        <dbReference type="ARBA" id="ARBA00010844"/>
    </source>
</evidence>
<dbReference type="RefSeq" id="XP_026681680.1">
    <property type="nucleotide sequence ID" value="XM_026825879.1"/>
</dbReference>
<accession>A0A3Q0J4P1</accession>
<dbReference type="SMART" id="SM00320">
    <property type="entry name" value="WD40"/>
    <property type="match status" value="5"/>
</dbReference>
<proteinExistence type="inferred from homology"/>
<dbReference type="InterPro" id="IPR006692">
    <property type="entry name" value="Beta-prop_COPA/B_2nd"/>
</dbReference>
<dbReference type="GO" id="GO:0006888">
    <property type="term" value="P:endoplasmic reticulum to Golgi vesicle-mediated transport"/>
    <property type="evidence" value="ECO:0007669"/>
    <property type="project" value="TreeGrafter"/>
</dbReference>
<feature type="domain" description="COPA/B second beta-propeller" evidence="17">
    <location>
        <begin position="361"/>
        <end position="436"/>
    </location>
</feature>